<dbReference type="InterPro" id="IPR050245">
    <property type="entry name" value="PrsA_foldase"/>
</dbReference>
<keyword evidence="8 12" id="KW-0413">Isomerase</keyword>
<comment type="caution">
    <text evidence="12">The sequence shown here is derived from an EMBL/GenBank/DDBJ whole genome shotgun (WGS) entry which is preliminary data.</text>
</comment>
<dbReference type="EC" id="5.2.1.8" evidence="3"/>
<dbReference type="RefSeq" id="WP_183898580.1">
    <property type="nucleotide sequence ID" value="NZ_JACIDW010000001.1"/>
</dbReference>
<dbReference type="SUPFAM" id="SSF109998">
    <property type="entry name" value="Triger factor/SurA peptide-binding domain-like"/>
    <property type="match status" value="1"/>
</dbReference>
<dbReference type="GO" id="GO:0003755">
    <property type="term" value="F:peptidyl-prolyl cis-trans isomerase activity"/>
    <property type="evidence" value="ECO:0007669"/>
    <property type="project" value="UniProtKB-KW"/>
</dbReference>
<proteinExistence type="inferred from homology"/>
<dbReference type="InterPro" id="IPR046357">
    <property type="entry name" value="PPIase_dom_sf"/>
</dbReference>
<evidence type="ECO:0000313" key="13">
    <source>
        <dbReference type="Proteomes" id="UP000582090"/>
    </source>
</evidence>
<dbReference type="AlphaFoldDB" id="A0A7W6G9F8"/>
<evidence type="ECO:0000256" key="9">
    <source>
        <dbReference type="SAM" id="MobiDB-lite"/>
    </source>
</evidence>
<comment type="similarity">
    <text evidence="2">Belongs to the PpiC/parvulin rotamase family.</text>
</comment>
<keyword evidence="10" id="KW-1133">Transmembrane helix</keyword>
<feature type="region of interest" description="Disordered" evidence="9">
    <location>
        <begin position="23"/>
        <end position="64"/>
    </location>
</feature>
<evidence type="ECO:0000256" key="6">
    <source>
        <dbReference type="ARBA" id="ARBA00030642"/>
    </source>
</evidence>
<evidence type="ECO:0000256" key="2">
    <source>
        <dbReference type="ARBA" id="ARBA00007656"/>
    </source>
</evidence>
<evidence type="ECO:0000256" key="3">
    <source>
        <dbReference type="ARBA" id="ARBA00013194"/>
    </source>
</evidence>
<dbReference type="PANTHER" id="PTHR47245:SF2">
    <property type="entry name" value="PEPTIDYL-PROLYL CIS-TRANS ISOMERASE HP_0175-RELATED"/>
    <property type="match status" value="1"/>
</dbReference>
<gene>
    <name evidence="12" type="ORF">GGQ67_000495</name>
</gene>
<dbReference type="Proteomes" id="UP000582090">
    <property type="component" value="Unassembled WGS sequence"/>
</dbReference>
<feature type="transmembrane region" description="Helical" evidence="10">
    <location>
        <begin position="74"/>
        <end position="98"/>
    </location>
</feature>
<keyword evidence="10" id="KW-0812">Transmembrane</keyword>
<evidence type="ECO:0000256" key="4">
    <source>
        <dbReference type="ARBA" id="ARBA00018370"/>
    </source>
</evidence>
<accession>A0A7W6G9F8</accession>
<evidence type="ECO:0000256" key="7">
    <source>
        <dbReference type="ARBA" id="ARBA00031484"/>
    </source>
</evidence>
<evidence type="ECO:0000259" key="11">
    <source>
        <dbReference type="PROSITE" id="PS50198"/>
    </source>
</evidence>
<dbReference type="InterPro" id="IPR027304">
    <property type="entry name" value="Trigger_fact/SurA_dom_sf"/>
</dbReference>
<dbReference type="PROSITE" id="PS50198">
    <property type="entry name" value="PPIC_PPIASE_2"/>
    <property type="match status" value="1"/>
</dbReference>
<feature type="compositionally biased region" description="Basic and acidic residues" evidence="9">
    <location>
        <begin position="26"/>
        <end position="37"/>
    </location>
</feature>
<dbReference type="Gene3D" id="6.10.140.970">
    <property type="match status" value="1"/>
</dbReference>
<evidence type="ECO:0000256" key="8">
    <source>
        <dbReference type="PROSITE-ProRule" id="PRU00278"/>
    </source>
</evidence>
<evidence type="ECO:0000256" key="10">
    <source>
        <dbReference type="SAM" id="Phobius"/>
    </source>
</evidence>
<feature type="domain" description="PpiC" evidence="11">
    <location>
        <begin position="519"/>
        <end position="627"/>
    </location>
</feature>
<keyword evidence="5 8" id="KW-0697">Rotamase</keyword>
<keyword evidence="13" id="KW-1185">Reference proteome</keyword>
<keyword evidence="10" id="KW-0472">Membrane</keyword>
<name>A0A7W6G9F8_9HYPH</name>
<dbReference type="InterPro" id="IPR000297">
    <property type="entry name" value="PPIase_PpiC"/>
</dbReference>
<protein>
    <recommendedName>
        <fullName evidence="4">Parvulin-like PPIase</fullName>
        <ecNumber evidence="3">5.2.1.8</ecNumber>
    </recommendedName>
    <alternativeName>
        <fullName evidence="6">Peptidyl-prolyl cis-trans isomerase plp</fullName>
    </alternativeName>
    <alternativeName>
        <fullName evidence="7">Rotamase plp</fullName>
    </alternativeName>
</protein>
<dbReference type="Gene3D" id="3.10.50.40">
    <property type="match status" value="2"/>
</dbReference>
<dbReference type="Pfam" id="PF00639">
    <property type="entry name" value="Rotamase"/>
    <property type="match status" value="1"/>
</dbReference>
<evidence type="ECO:0000313" key="12">
    <source>
        <dbReference type="EMBL" id="MBB3962877.1"/>
    </source>
</evidence>
<evidence type="ECO:0000256" key="1">
    <source>
        <dbReference type="ARBA" id="ARBA00000971"/>
    </source>
</evidence>
<dbReference type="SUPFAM" id="SSF54534">
    <property type="entry name" value="FKBP-like"/>
    <property type="match status" value="2"/>
</dbReference>
<dbReference type="EMBL" id="JACIDW010000001">
    <property type="protein sequence ID" value="MBB3962877.1"/>
    <property type="molecule type" value="Genomic_DNA"/>
</dbReference>
<sequence>MAQGWSQVWADLLASLRFGQASGKAGAERTGDDDRQTDAVTAAAENDGSTPDQPPLTGAKAPDSEKHDAKILPVLAFTAVVCVILISIAAWILIPYFVPPAKPSLSDVVATFDGGEITVADMEEHLKVLPPARQNEVKRSSAQLLLMVEEMISDKLVLEWASQRKPDTDATFQHAVQHADEKLGLDTLSKQIQEKDIVVTESEIRGYYDGNRPTFDGRGYATVRDEIRRTLAEKKAPEYIEAYLQRLRSNSSVERNFELLDVPPPSQDEIDAVYRDDTARYALPKRAVVDQIEVPISVFGDASQSKANDVLLRIRGGASFREVAERDDDLRLEAAREIAEGQSKPGWDANVFALMPGDMASVFRAGESFYVVRLIELRPARQQALEEVRQGLVVEASRRKQEQWFADNGAKVLFTLKGQRYTLAQFYTEYGELPEAGRTKYAGAAGMRTLADSIIDRMLLVSETYDKLVDVTNKSMSDEARIGLLKMMREKEEVDDKVDVSEAEIEAFYARNRMQILSAAKARIRYMRIGLGGSEDEAARARGRAQEAYSKLAGSAGTFADIARDYSEATEAGANGGMFEGWIGENNNPFADIADHPLHEAAMKLDPGKPSAPIEIAGSIYIIEMLEKTEAKRISFKDARPMISEALLKSRHRELANQLTRAQLQEYNVKTIPTVLSAYATSNANAAAVE</sequence>
<organism evidence="12 13">
    <name type="scientific">Rhizobium metallidurans</name>
    <dbReference type="NCBI Taxonomy" id="1265931"/>
    <lineage>
        <taxon>Bacteria</taxon>
        <taxon>Pseudomonadati</taxon>
        <taxon>Pseudomonadota</taxon>
        <taxon>Alphaproteobacteria</taxon>
        <taxon>Hyphomicrobiales</taxon>
        <taxon>Rhizobiaceae</taxon>
        <taxon>Rhizobium/Agrobacterium group</taxon>
        <taxon>Rhizobium</taxon>
    </lineage>
</organism>
<dbReference type="PANTHER" id="PTHR47245">
    <property type="entry name" value="PEPTIDYLPROLYL ISOMERASE"/>
    <property type="match status" value="1"/>
</dbReference>
<reference evidence="12 13" key="1">
    <citation type="submission" date="2020-08" db="EMBL/GenBank/DDBJ databases">
        <title>Genomic Encyclopedia of Type Strains, Phase IV (KMG-IV): sequencing the most valuable type-strain genomes for metagenomic binning, comparative biology and taxonomic classification.</title>
        <authorList>
            <person name="Goeker M."/>
        </authorList>
    </citation>
    <scope>NUCLEOTIDE SEQUENCE [LARGE SCALE GENOMIC DNA]</scope>
    <source>
        <strain evidence="12 13">DSM 26575</strain>
    </source>
</reference>
<evidence type="ECO:0000256" key="5">
    <source>
        <dbReference type="ARBA" id="ARBA00023110"/>
    </source>
</evidence>
<dbReference type="Pfam" id="PF13145">
    <property type="entry name" value="Rotamase_2"/>
    <property type="match status" value="1"/>
</dbReference>
<comment type="catalytic activity">
    <reaction evidence="1">
        <text>[protein]-peptidylproline (omega=180) = [protein]-peptidylproline (omega=0)</text>
        <dbReference type="Rhea" id="RHEA:16237"/>
        <dbReference type="Rhea" id="RHEA-COMP:10747"/>
        <dbReference type="Rhea" id="RHEA-COMP:10748"/>
        <dbReference type="ChEBI" id="CHEBI:83833"/>
        <dbReference type="ChEBI" id="CHEBI:83834"/>
        <dbReference type="EC" id="5.2.1.8"/>
    </reaction>
</comment>